<dbReference type="EMBL" id="MVGT01003297">
    <property type="protein sequence ID" value="OVA04623.1"/>
    <property type="molecule type" value="Genomic_DNA"/>
</dbReference>
<name>A0A200Q2F4_MACCD</name>
<keyword evidence="3" id="KW-1185">Reference proteome</keyword>
<proteinExistence type="predicted"/>
<gene>
    <name evidence="2" type="ORF">BVC80_1713g66</name>
</gene>
<dbReference type="OrthoDB" id="1908857at2759"/>
<dbReference type="PANTHER" id="PTHR36020:SF1">
    <property type="entry name" value="TRANSMEMBRANE PROTEIN"/>
    <property type="match status" value="1"/>
</dbReference>
<feature type="chain" id="PRO_5013007319" evidence="1">
    <location>
        <begin position="23"/>
        <end position="311"/>
    </location>
</feature>
<dbReference type="STRING" id="56857.A0A200Q2F4"/>
<organism evidence="2 3">
    <name type="scientific">Macleaya cordata</name>
    <name type="common">Five-seeded plume-poppy</name>
    <name type="synonym">Bocconia cordata</name>
    <dbReference type="NCBI Taxonomy" id="56857"/>
    <lineage>
        <taxon>Eukaryota</taxon>
        <taxon>Viridiplantae</taxon>
        <taxon>Streptophyta</taxon>
        <taxon>Embryophyta</taxon>
        <taxon>Tracheophyta</taxon>
        <taxon>Spermatophyta</taxon>
        <taxon>Magnoliopsida</taxon>
        <taxon>Ranunculales</taxon>
        <taxon>Papaveraceae</taxon>
        <taxon>Papaveroideae</taxon>
        <taxon>Macleaya</taxon>
    </lineage>
</organism>
<dbReference type="Proteomes" id="UP000195402">
    <property type="component" value="Unassembled WGS sequence"/>
</dbReference>
<evidence type="ECO:0000313" key="3">
    <source>
        <dbReference type="Proteomes" id="UP000195402"/>
    </source>
</evidence>
<sequence length="311" mass="34687">MFLRLWVLSWILYFYRFCKISGLSLPNLSEQSAIDAEYLIREIRPDAVIAQVASSALTEIQEEENNYSRNNGDNGQVNIVPTSSFGVIKGYFINMINKDKNECLAENEVLKEIFEIGFYGHFLAAKNVAKEVGSSFLLLYDNELANSSWTSFFGVFKGCFINKNEKHTYESLAGSEVLNIQALGSRSLVPQKMGSLALPSLKRLSLTNDLHSQMVKSIVSQSVSKLSYGSLSISEAGLGDSQLKCDYQAPSYAQTVYPLLNDLHDIFADLPSIGRAFAYAQKMLYKVDKGETMETQLLSEVHAFRVALEGM</sequence>
<dbReference type="InParanoid" id="A0A200Q2F4"/>
<dbReference type="AlphaFoldDB" id="A0A200Q2F4"/>
<protein>
    <submittedName>
        <fullName evidence="2">Uncharacterized protein</fullName>
    </submittedName>
</protein>
<feature type="signal peptide" evidence="1">
    <location>
        <begin position="1"/>
        <end position="22"/>
    </location>
</feature>
<dbReference type="PANTHER" id="PTHR36020">
    <property type="entry name" value="TRANSMEMBRANE PROTEIN"/>
    <property type="match status" value="1"/>
</dbReference>
<accession>A0A200Q2F4</accession>
<evidence type="ECO:0000313" key="2">
    <source>
        <dbReference type="EMBL" id="OVA04623.1"/>
    </source>
</evidence>
<keyword evidence="1" id="KW-0732">Signal</keyword>
<reference evidence="2 3" key="1">
    <citation type="journal article" date="2017" name="Mol. Plant">
        <title>The Genome of Medicinal Plant Macleaya cordata Provides New Insights into Benzylisoquinoline Alkaloids Metabolism.</title>
        <authorList>
            <person name="Liu X."/>
            <person name="Liu Y."/>
            <person name="Huang P."/>
            <person name="Ma Y."/>
            <person name="Qing Z."/>
            <person name="Tang Q."/>
            <person name="Cao H."/>
            <person name="Cheng P."/>
            <person name="Zheng Y."/>
            <person name="Yuan Z."/>
            <person name="Zhou Y."/>
            <person name="Liu J."/>
            <person name="Tang Z."/>
            <person name="Zhuo Y."/>
            <person name="Zhang Y."/>
            <person name="Yu L."/>
            <person name="Huang J."/>
            <person name="Yang P."/>
            <person name="Peng Q."/>
            <person name="Zhang J."/>
            <person name="Jiang W."/>
            <person name="Zhang Z."/>
            <person name="Lin K."/>
            <person name="Ro D.K."/>
            <person name="Chen X."/>
            <person name="Xiong X."/>
            <person name="Shang Y."/>
            <person name="Huang S."/>
            <person name="Zeng J."/>
        </authorList>
    </citation>
    <scope>NUCLEOTIDE SEQUENCE [LARGE SCALE GENOMIC DNA]</scope>
    <source>
        <strain evidence="3">cv. BLH2017</strain>
        <tissue evidence="2">Root</tissue>
    </source>
</reference>
<comment type="caution">
    <text evidence="2">The sequence shown here is derived from an EMBL/GenBank/DDBJ whole genome shotgun (WGS) entry which is preliminary data.</text>
</comment>
<evidence type="ECO:0000256" key="1">
    <source>
        <dbReference type="SAM" id="SignalP"/>
    </source>
</evidence>